<evidence type="ECO:0000256" key="1">
    <source>
        <dbReference type="ARBA" id="ARBA00023002"/>
    </source>
</evidence>
<evidence type="ECO:0000259" key="3">
    <source>
        <dbReference type="Pfam" id="PF02826"/>
    </source>
</evidence>
<dbReference type="PROSITE" id="PS00671">
    <property type="entry name" value="D_2_HYDROXYACID_DH_3"/>
    <property type="match status" value="1"/>
</dbReference>
<dbReference type="SUPFAM" id="SSF51735">
    <property type="entry name" value="NAD(P)-binding Rossmann-fold domains"/>
    <property type="match status" value="1"/>
</dbReference>
<organism evidence="4 5">
    <name type="scientific">Caulobacter ginsengisoli</name>
    <dbReference type="NCBI Taxonomy" id="400775"/>
    <lineage>
        <taxon>Bacteria</taxon>
        <taxon>Pseudomonadati</taxon>
        <taxon>Pseudomonadota</taxon>
        <taxon>Alphaproteobacteria</taxon>
        <taxon>Caulobacterales</taxon>
        <taxon>Caulobacteraceae</taxon>
        <taxon>Caulobacter</taxon>
    </lineage>
</organism>
<dbReference type="PANTHER" id="PTHR43333">
    <property type="entry name" value="2-HACID_DH_C DOMAIN-CONTAINING PROTEIN"/>
    <property type="match status" value="1"/>
</dbReference>
<dbReference type="Gene3D" id="3.40.50.720">
    <property type="entry name" value="NAD(P)-binding Rossmann-like Domain"/>
    <property type="match status" value="2"/>
</dbReference>
<dbReference type="InterPro" id="IPR029753">
    <property type="entry name" value="D-isomer_DH_CS"/>
</dbReference>
<gene>
    <name evidence="4" type="ORF">QO010_000967</name>
</gene>
<dbReference type="EMBL" id="JAUSVS010000001">
    <property type="protein sequence ID" value="MDQ0463219.1"/>
    <property type="molecule type" value="Genomic_DNA"/>
</dbReference>
<dbReference type="RefSeq" id="WP_307346717.1">
    <property type="nucleotide sequence ID" value="NZ_JAUSVS010000001.1"/>
</dbReference>
<name>A0ABU0IMM8_9CAUL</name>
<dbReference type="CDD" id="cd05300">
    <property type="entry name" value="2-Hacid_dh_1"/>
    <property type="match status" value="1"/>
</dbReference>
<evidence type="ECO:0000313" key="5">
    <source>
        <dbReference type="Proteomes" id="UP001228905"/>
    </source>
</evidence>
<keyword evidence="2" id="KW-0520">NAD</keyword>
<dbReference type="InterPro" id="IPR036291">
    <property type="entry name" value="NAD(P)-bd_dom_sf"/>
</dbReference>
<evidence type="ECO:0000313" key="4">
    <source>
        <dbReference type="EMBL" id="MDQ0463219.1"/>
    </source>
</evidence>
<sequence length="322" mass="34833">MQLLLTEAALKRVGDRLRALAPDLDIVTLAPDGTLSRDAAEVDPELYWLSLDAFGAGLGHFFKHIGQGSRGQWVQTFNAGLDNPVFRILFEKGLRVSKSSAQAPPIAEYVVAHGISLLHPIAAQQAAQDAREWKRVPFTEIGSSHWLLVGFGNIGHEIARRVKGFGAQITAVRRSAQPDPLVDRMATQAELPDLLPQADVVVLACALTDETRDIANAAFFAAMKPGAILINIGRGELVDEDALRVGLEAGRPGFAVLDVFRAEPLPAGSWPWTHPNVRVTAHASNAGNGTLRRGDELFLENLRRFRAGEPLLNEASKAEVGL</sequence>
<dbReference type="PANTHER" id="PTHR43333:SF1">
    <property type="entry name" value="D-ISOMER SPECIFIC 2-HYDROXYACID DEHYDROGENASE NAD-BINDING DOMAIN-CONTAINING PROTEIN"/>
    <property type="match status" value="1"/>
</dbReference>
<dbReference type="Proteomes" id="UP001228905">
    <property type="component" value="Unassembled WGS sequence"/>
</dbReference>
<comment type="caution">
    <text evidence="4">The sequence shown here is derived from an EMBL/GenBank/DDBJ whole genome shotgun (WGS) entry which is preliminary data.</text>
</comment>
<keyword evidence="1" id="KW-0560">Oxidoreductase</keyword>
<proteinExistence type="predicted"/>
<dbReference type="Pfam" id="PF02826">
    <property type="entry name" value="2-Hacid_dh_C"/>
    <property type="match status" value="1"/>
</dbReference>
<reference evidence="4 5" key="1">
    <citation type="submission" date="2023-07" db="EMBL/GenBank/DDBJ databases">
        <title>Genomic Encyclopedia of Type Strains, Phase IV (KMG-IV): sequencing the most valuable type-strain genomes for metagenomic binning, comparative biology and taxonomic classification.</title>
        <authorList>
            <person name="Goeker M."/>
        </authorList>
    </citation>
    <scope>NUCLEOTIDE SEQUENCE [LARGE SCALE GENOMIC DNA]</scope>
    <source>
        <strain evidence="4 5">DSM 18695</strain>
    </source>
</reference>
<dbReference type="InterPro" id="IPR006140">
    <property type="entry name" value="D-isomer_DH_NAD-bd"/>
</dbReference>
<protein>
    <submittedName>
        <fullName evidence="4">Phosphoglycerate dehydrogenase-like enzyme</fullName>
    </submittedName>
</protein>
<feature type="domain" description="D-isomer specific 2-hydroxyacid dehydrogenase NAD-binding" evidence="3">
    <location>
        <begin position="115"/>
        <end position="283"/>
    </location>
</feature>
<evidence type="ECO:0000256" key="2">
    <source>
        <dbReference type="ARBA" id="ARBA00023027"/>
    </source>
</evidence>
<keyword evidence="5" id="KW-1185">Reference proteome</keyword>
<accession>A0ABU0IMM8</accession>